<proteinExistence type="predicted"/>
<protein>
    <submittedName>
        <fullName evidence="2">Uncharacterized protein</fullName>
    </submittedName>
</protein>
<sequence length="342" mass="38389">MGNSCDSKLPKQYINDPLDKVGTIKHMNDVCAPSGQGSKYFLKYIPQNGEYEWHEDNEPADEDKCFYCWDNKGKTSTCTKGCSTGTIGKYKRKYYTADQNKCCSLTDSITLGDHTCDPIYRGPLAEGCKNAMIAKCVEGNNTDIFHKEECKLFCAADKDNICHNKKRTICNDPNNEMSLDCLQWCQDNPGECDKSMIKFCSLTENLHNPLCACINTFLDVFMDNGESSIKTKYNPLCVDDKCIKSGYATQSMKTSRGQGCEIVNCSVYNIIKDAHKGDINHNSVVQSCGGKSTKPHKIESKVRRFAENFEIPKLKNAGGAIEKILIIFVLLVVFLSVYIYWT</sequence>
<keyword evidence="1" id="KW-0472">Membrane</keyword>
<dbReference type="AlphaFoldDB" id="A0A6C0JBB3"/>
<organism evidence="2">
    <name type="scientific">viral metagenome</name>
    <dbReference type="NCBI Taxonomy" id="1070528"/>
    <lineage>
        <taxon>unclassified sequences</taxon>
        <taxon>metagenomes</taxon>
        <taxon>organismal metagenomes</taxon>
    </lineage>
</organism>
<keyword evidence="1" id="KW-1133">Transmembrane helix</keyword>
<feature type="transmembrane region" description="Helical" evidence="1">
    <location>
        <begin position="324"/>
        <end position="341"/>
    </location>
</feature>
<dbReference type="EMBL" id="MN740353">
    <property type="protein sequence ID" value="QHU02081.1"/>
    <property type="molecule type" value="Genomic_DNA"/>
</dbReference>
<evidence type="ECO:0000313" key="2">
    <source>
        <dbReference type="EMBL" id="QHU02081.1"/>
    </source>
</evidence>
<reference evidence="2" key="1">
    <citation type="journal article" date="2020" name="Nature">
        <title>Giant virus diversity and host interactions through global metagenomics.</title>
        <authorList>
            <person name="Schulz F."/>
            <person name="Roux S."/>
            <person name="Paez-Espino D."/>
            <person name="Jungbluth S."/>
            <person name="Walsh D.A."/>
            <person name="Denef V.J."/>
            <person name="McMahon K.D."/>
            <person name="Konstantinidis K.T."/>
            <person name="Eloe-Fadrosh E.A."/>
            <person name="Kyrpides N.C."/>
            <person name="Woyke T."/>
        </authorList>
    </citation>
    <scope>NUCLEOTIDE SEQUENCE</scope>
    <source>
        <strain evidence="2">GVMAG-M-3300025880-56</strain>
    </source>
</reference>
<accession>A0A6C0JBB3</accession>
<name>A0A6C0JBB3_9ZZZZ</name>
<evidence type="ECO:0000256" key="1">
    <source>
        <dbReference type="SAM" id="Phobius"/>
    </source>
</evidence>
<keyword evidence="1" id="KW-0812">Transmembrane</keyword>